<evidence type="ECO:0000256" key="2">
    <source>
        <dbReference type="ARBA" id="ARBA00004316"/>
    </source>
</evidence>
<keyword evidence="3" id="KW-0963">Cytoplasm</keyword>
<dbReference type="GO" id="GO:0000146">
    <property type="term" value="F:microfilament motor activity"/>
    <property type="evidence" value="ECO:0007669"/>
    <property type="project" value="TreeGrafter"/>
</dbReference>
<feature type="binding site" evidence="13">
    <location>
        <position position="44"/>
    </location>
    <ligand>
        <name>ATP</name>
        <dbReference type="ChEBI" id="CHEBI:30616"/>
    </ligand>
</feature>
<keyword evidence="9 12" id="KW-0009">Actin-binding</keyword>
<dbReference type="InterPro" id="IPR017441">
    <property type="entry name" value="Protein_kinase_ATP_BS"/>
</dbReference>
<feature type="domain" description="Myosin motor" evidence="16">
    <location>
        <begin position="231"/>
        <end position="345"/>
    </location>
</feature>
<evidence type="ECO:0000259" key="16">
    <source>
        <dbReference type="PROSITE" id="PS51456"/>
    </source>
</evidence>
<dbReference type="InterPro" id="IPR008271">
    <property type="entry name" value="Ser/Thr_kinase_AS"/>
</dbReference>
<evidence type="ECO:0000256" key="10">
    <source>
        <dbReference type="ARBA" id="ARBA00023212"/>
    </source>
</evidence>
<evidence type="ECO:0000256" key="14">
    <source>
        <dbReference type="RuleBase" id="RU000304"/>
    </source>
</evidence>
<dbReference type="EMBL" id="CAQQ02173041">
    <property type="status" value="NOT_ANNOTATED_CDS"/>
    <property type="molecule type" value="Genomic_DNA"/>
</dbReference>
<dbReference type="SUPFAM" id="SSF56112">
    <property type="entry name" value="Protein kinase-like (PK-like)"/>
    <property type="match status" value="1"/>
</dbReference>
<evidence type="ECO:0000256" key="13">
    <source>
        <dbReference type="PROSITE-ProRule" id="PRU10141"/>
    </source>
</evidence>
<dbReference type="GO" id="GO:0003779">
    <property type="term" value="F:actin binding"/>
    <property type="evidence" value="ECO:0007669"/>
    <property type="project" value="UniProtKB-KW"/>
</dbReference>
<comment type="similarity">
    <text evidence="12">Belongs to the TRAFAC class myosin-kinesin ATPase superfamily. Myosin family.</text>
</comment>
<evidence type="ECO:0000256" key="1">
    <source>
        <dbReference type="ARBA" id="ARBA00004245"/>
    </source>
</evidence>
<evidence type="ECO:0000256" key="11">
    <source>
        <dbReference type="ARBA" id="ARBA00023273"/>
    </source>
</evidence>
<evidence type="ECO:0000313" key="17">
    <source>
        <dbReference type="EnsemblMetazoa" id="MESCA009157-PA"/>
    </source>
</evidence>
<evidence type="ECO:0000256" key="8">
    <source>
        <dbReference type="ARBA" id="ARBA00023175"/>
    </source>
</evidence>
<evidence type="ECO:0008006" key="19">
    <source>
        <dbReference type="Google" id="ProtNLM"/>
    </source>
</evidence>
<dbReference type="Gene3D" id="1.10.510.10">
    <property type="entry name" value="Transferase(Phosphotransferase) domain 1"/>
    <property type="match status" value="1"/>
</dbReference>
<name>T1GZ61_MEGSC</name>
<dbReference type="PANTHER" id="PTHR46256:SF2">
    <property type="entry name" value="NEITHER INACTIVATION NOR AFTERPOTENTIAL PROTEIN C"/>
    <property type="match status" value="1"/>
</dbReference>
<keyword evidence="6 13" id="KW-0067">ATP-binding</keyword>
<dbReference type="STRING" id="36166.T1GZ61"/>
<comment type="similarity">
    <text evidence="14">Belongs to the protein kinase superfamily.</text>
</comment>
<dbReference type="InterPro" id="IPR011009">
    <property type="entry name" value="Kinase-like_dom_sf"/>
</dbReference>
<dbReference type="Pfam" id="PF00069">
    <property type="entry name" value="Pkinase"/>
    <property type="match status" value="1"/>
</dbReference>
<dbReference type="GO" id="GO:0016459">
    <property type="term" value="C:myosin complex"/>
    <property type="evidence" value="ECO:0007669"/>
    <property type="project" value="UniProtKB-KW"/>
</dbReference>
<keyword evidence="18" id="KW-1185">Reference proteome</keyword>
<keyword evidence="7 12" id="KW-0518">Myosin</keyword>
<dbReference type="EMBL" id="CAQQ02173043">
    <property type="status" value="NOT_ANNOTATED_CDS"/>
    <property type="molecule type" value="Genomic_DNA"/>
</dbReference>
<dbReference type="Proteomes" id="UP000015102">
    <property type="component" value="Unassembled WGS sequence"/>
</dbReference>
<dbReference type="GO" id="GO:0005524">
    <property type="term" value="F:ATP binding"/>
    <property type="evidence" value="ECO:0007669"/>
    <property type="project" value="UniProtKB-UniRule"/>
</dbReference>
<dbReference type="PANTHER" id="PTHR46256">
    <property type="entry name" value="AGAP011099-PA"/>
    <property type="match status" value="1"/>
</dbReference>
<feature type="domain" description="Protein kinase" evidence="15">
    <location>
        <begin position="15"/>
        <end position="319"/>
    </location>
</feature>
<dbReference type="Gene3D" id="3.40.850.10">
    <property type="entry name" value="Kinesin motor domain"/>
    <property type="match status" value="1"/>
</dbReference>
<evidence type="ECO:0000313" key="18">
    <source>
        <dbReference type="Proteomes" id="UP000015102"/>
    </source>
</evidence>
<keyword evidence="11" id="KW-0966">Cell projection</keyword>
<evidence type="ECO:0000259" key="15">
    <source>
        <dbReference type="PROSITE" id="PS50011"/>
    </source>
</evidence>
<dbReference type="InterPro" id="IPR027417">
    <property type="entry name" value="P-loop_NTPase"/>
</dbReference>
<dbReference type="PROSITE" id="PS51456">
    <property type="entry name" value="MYOSIN_MOTOR"/>
    <property type="match status" value="1"/>
</dbReference>
<keyword evidence="14" id="KW-0723">Serine/threonine-protein kinase</keyword>
<organism evidence="17 18">
    <name type="scientific">Megaselia scalaris</name>
    <name type="common">Humpbacked fly</name>
    <name type="synonym">Phora scalaris</name>
    <dbReference type="NCBI Taxonomy" id="36166"/>
    <lineage>
        <taxon>Eukaryota</taxon>
        <taxon>Metazoa</taxon>
        <taxon>Ecdysozoa</taxon>
        <taxon>Arthropoda</taxon>
        <taxon>Hexapoda</taxon>
        <taxon>Insecta</taxon>
        <taxon>Pterygota</taxon>
        <taxon>Neoptera</taxon>
        <taxon>Endopterygota</taxon>
        <taxon>Diptera</taxon>
        <taxon>Brachycera</taxon>
        <taxon>Muscomorpha</taxon>
        <taxon>Platypezoidea</taxon>
        <taxon>Phoridae</taxon>
        <taxon>Megaseliini</taxon>
        <taxon>Megaselia</taxon>
    </lineage>
</organism>
<proteinExistence type="inferred from homology"/>
<reference evidence="18" key="1">
    <citation type="submission" date="2013-02" db="EMBL/GenBank/DDBJ databases">
        <authorList>
            <person name="Hughes D."/>
        </authorList>
    </citation>
    <scope>NUCLEOTIDE SEQUENCE</scope>
    <source>
        <strain>Durham</strain>
        <strain evidence="18">NC isolate 2 -- Noor lab</strain>
    </source>
</reference>
<sequence length="345" mass="39345">MHLAYDQLPDPTGKFEILEEIGSGVNSKVHKAKELSNDRLCAIKVQIYDEEHREHIEEEYRILRDFSNFPNIPDFYGVYRQKSTSGPDEIWFVLEYCSGGTAVSMVNRLLSQQRTMREEHIAFILRQVVKAALELNKNHFIHRDIKGSNILLNKSGEVKLCDFGLTREVDSTLGKRGTCIGSPCWMAPELMQSEIKQLIGISKESQEVTRSEEMAVDRGFIKRFSKEPERIYHEDLAAITDPTEDKVNKTLHARMLNGQSYSFIGDILLSLNSNEIQKEYEDNVKRVLNSIKALQMLINAGTPLNNNSTRCAIQYYLTFGATGKMSGAVFNVNMLEKYRVSTTDM</sequence>
<keyword evidence="5 13" id="KW-0547">Nucleotide-binding</keyword>
<dbReference type="PROSITE" id="PS00107">
    <property type="entry name" value="PROTEIN_KINASE_ATP"/>
    <property type="match status" value="1"/>
</dbReference>
<keyword evidence="14" id="KW-0418">Kinase</keyword>
<dbReference type="AlphaFoldDB" id="T1GZ61"/>
<evidence type="ECO:0000256" key="9">
    <source>
        <dbReference type="ARBA" id="ARBA00023203"/>
    </source>
</evidence>
<dbReference type="GO" id="GO:0030832">
    <property type="term" value="P:regulation of actin filament length"/>
    <property type="evidence" value="ECO:0007669"/>
    <property type="project" value="TreeGrafter"/>
</dbReference>
<dbReference type="PROSITE" id="PS50011">
    <property type="entry name" value="PROTEIN_KINASE_DOM"/>
    <property type="match status" value="1"/>
</dbReference>
<dbReference type="Gene3D" id="3.30.200.20">
    <property type="entry name" value="Phosphorylase Kinase, domain 1"/>
    <property type="match status" value="1"/>
</dbReference>
<keyword evidence="8" id="KW-0505">Motor protein</keyword>
<comment type="caution">
    <text evidence="12">Lacks conserved residue(s) required for the propagation of feature annotation.</text>
</comment>
<evidence type="ECO:0000256" key="4">
    <source>
        <dbReference type="ARBA" id="ARBA00022737"/>
    </source>
</evidence>
<evidence type="ECO:0000256" key="5">
    <source>
        <dbReference type="ARBA" id="ARBA00022741"/>
    </source>
</evidence>
<dbReference type="PROSITE" id="PS00108">
    <property type="entry name" value="PROTEIN_KINASE_ST"/>
    <property type="match status" value="1"/>
</dbReference>
<dbReference type="GO" id="GO:0042995">
    <property type="term" value="C:cell projection"/>
    <property type="evidence" value="ECO:0007669"/>
    <property type="project" value="UniProtKB-SubCell"/>
</dbReference>
<dbReference type="EMBL" id="CAQQ02173042">
    <property type="status" value="NOT_ANNOTATED_CDS"/>
    <property type="molecule type" value="Genomic_DNA"/>
</dbReference>
<evidence type="ECO:0000256" key="3">
    <source>
        <dbReference type="ARBA" id="ARBA00022490"/>
    </source>
</evidence>
<dbReference type="EMBL" id="CAQQ02173039">
    <property type="status" value="NOT_ANNOTATED_CDS"/>
    <property type="molecule type" value="Genomic_DNA"/>
</dbReference>
<dbReference type="InterPro" id="IPR036961">
    <property type="entry name" value="Kinesin_motor_dom_sf"/>
</dbReference>
<dbReference type="SMART" id="SM00220">
    <property type="entry name" value="S_TKc"/>
    <property type="match status" value="1"/>
</dbReference>
<keyword evidence="10" id="KW-0206">Cytoskeleton</keyword>
<accession>T1GZ61</accession>
<keyword evidence="4" id="KW-0677">Repeat</keyword>
<evidence type="ECO:0000256" key="12">
    <source>
        <dbReference type="PROSITE-ProRule" id="PRU00782"/>
    </source>
</evidence>
<dbReference type="HOGENOM" id="CLU_804852_0_0_1"/>
<dbReference type="GO" id="GO:0004674">
    <property type="term" value="F:protein serine/threonine kinase activity"/>
    <property type="evidence" value="ECO:0007669"/>
    <property type="project" value="UniProtKB-KW"/>
</dbReference>
<comment type="subcellular location">
    <subcellularLocation>
        <location evidence="2">Cell projection</location>
    </subcellularLocation>
    <subcellularLocation>
        <location evidence="1">Cytoplasm</location>
        <location evidence="1">Cytoskeleton</location>
    </subcellularLocation>
</comment>
<dbReference type="InterPro" id="IPR001609">
    <property type="entry name" value="Myosin_head_motor_dom-like"/>
</dbReference>
<protein>
    <recommendedName>
        <fullName evidence="19">Protein kinase domain-containing protein</fullName>
    </recommendedName>
</protein>
<dbReference type="InterPro" id="IPR052409">
    <property type="entry name" value="Myosin-III_kinase_activity"/>
</dbReference>
<dbReference type="EMBL" id="CAQQ02173040">
    <property type="status" value="NOT_ANNOTATED_CDS"/>
    <property type="molecule type" value="Genomic_DNA"/>
</dbReference>
<reference evidence="17" key="2">
    <citation type="submission" date="2015-06" db="UniProtKB">
        <authorList>
            <consortium name="EnsemblMetazoa"/>
        </authorList>
    </citation>
    <scope>IDENTIFICATION</scope>
</reference>
<dbReference type="InterPro" id="IPR000719">
    <property type="entry name" value="Prot_kinase_dom"/>
</dbReference>
<dbReference type="SUPFAM" id="SSF52540">
    <property type="entry name" value="P-loop containing nucleoside triphosphate hydrolases"/>
    <property type="match status" value="1"/>
</dbReference>
<evidence type="ECO:0000256" key="6">
    <source>
        <dbReference type="ARBA" id="ARBA00022840"/>
    </source>
</evidence>
<evidence type="ECO:0000256" key="7">
    <source>
        <dbReference type="ARBA" id="ARBA00023123"/>
    </source>
</evidence>
<keyword evidence="14" id="KW-0808">Transferase</keyword>
<dbReference type="EnsemblMetazoa" id="MESCA009157-RA">
    <property type="protein sequence ID" value="MESCA009157-PA"/>
    <property type="gene ID" value="MESCA009157"/>
</dbReference>